<evidence type="ECO:0000256" key="1">
    <source>
        <dbReference type="ARBA" id="ARBA00005189"/>
    </source>
</evidence>
<dbReference type="CDD" id="cd07989">
    <property type="entry name" value="LPLAT_AGPAT-like"/>
    <property type="match status" value="1"/>
</dbReference>
<dbReference type="GO" id="GO:0003841">
    <property type="term" value="F:1-acylglycerol-3-phosphate O-acyltransferase activity"/>
    <property type="evidence" value="ECO:0007669"/>
    <property type="project" value="TreeGrafter"/>
</dbReference>
<organism evidence="7 8">
    <name type="scientific">Leptonema illini</name>
    <dbReference type="NCBI Taxonomy" id="183"/>
    <lineage>
        <taxon>Bacteria</taxon>
        <taxon>Pseudomonadati</taxon>
        <taxon>Spirochaetota</taxon>
        <taxon>Spirochaetia</taxon>
        <taxon>Leptospirales</taxon>
        <taxon>Leptospiraceae</taxon>
        <taxon>Leptonema</taxon>
    </lineage>
</organism>
<dbReference type="EMBL" id="WBUI01000039">
    <property type="protein sequence ID" value="KAB2929010.1"/>
    <property type="molecule type" value="Genomic_DNA"/>
</dbReference>
<evidence type="ECO:0000256" key="5">
    <source>
        <dbReference type="ARBA" id="ARBA00023315"/>
    </source>
</evidence>
<name>A0A833GXA3_9LEPT</name>
<feature type="domain" description="Phospholipid/glycerol acyltransferase" evidence="6">
    <location>
        <begin position="79"/>
        <end position="198"/>
    </location>
</feature>
<dbReference type="SMART" id="SM00563">
    <property type="entry name" value="PlsC"/>
    <property type="match status" value="1"/>
</dbReference>
<gene>
    <name evidence="7" type="ORF">F9K24_21160</name>
</gene>
<keyword evidence="5 7" id="KW-0012">Acyltransferase</keyword>
<reference evidence="7 8" key="1">
    <citation type="submission" date="2019-10" db="EMBL/GenBank/DDBJ databases">
        <title>Extracellular Electron Transfer in a Candidatus Methanoperedens spp. Enrichment Culture.</title>
        <authorList>
            <person name="Berger S."/>
            <person name="Rangel Shaw D."/>
            <person name="Berben T."/>
            <person name="In 'T Zandt M."/>
            <person name="Frank J."/>
            <person name="Reimann J."/>
            <person name="Jetten M.S.M."/>
            <person name="Welte C.U."/>
        </authorList>
    </citation>
    <scope>NUCLEOTIDE SEQUENCE [LARGE SCALE GENOMIC DNA]</scope>
    <source>
        <strain evidence="7">SB12</strain>
    </source>
</reference>
<dbReference type="OrthoDB" id="9803035at2"/>
<comment type="caution">
    <text evidence="7">The sequence shown here is derived from an EMBL/GenBank/DDBJ whole genome shotgun (WGS) entry which is preliminary data.</text>
</comment>
<keyword evidence="2" id="KW-0444">Lipid biosynthesis</keyword>
<evidence type="ECO:0000256" key="4">
    <source>
        <dbReference type="ARBA" id="ARBA00023098"/>
    </source>
</evidence>
<dbReference type="PANTHER" id="PTHR10434">
    <property type="entry name" value="1-ACYL-SN-GLYCEROL-3-PHOSPHATE ACYLTRANSFERASE"/>
    <property type="match status" value="1"/>
</dbReference>
<accession>A0A833GXA3</accession>
<dbReference type="GO" id="GO:0006654">
    <property type="term" value="P:phosphatidic acid biosynthetic process"/>
    <property type="evidence" value="ECO:0007669"/>
    <property type="project" value="TreeGrafter"/>
</dbReference>
<evidence type="ECO:0000313" key="8">
    <source>
        <dbReference type="Proteomes" id="UP000460298"/>
    </source>
</evidence>
<dbReference type="InterPro" id="IPR002123">
    <property type="entry name" value="Plipid/glycerol_acylTrfase"/>
</dbReference>
<proteinExistence type="predicted"/>
<dbReference type="Pfam" id="PF01553">
    <property type="entry name" value="Acyltransferase"/>
    <property type="match status" value="1"/>
</dbReference>
<protein>
    <submittedName>
        <fullName evidence="7">1-acyl-sn-glycerol-3-phosphate acyltransferase</fullName>
    </submittedName>
</protein>
<dbReference type="PANTHER" id="PTHR10434:SF64">
    <property type="entry name" value="1-ACYL-SN-GLYCEROL-3-PHOSPHATE ACYLTRANSFERASE-RELATED"/>
    <property type="match status" value="1"/>
</dbReference>
<evidence type="ECO:0000259" key="6">
    <source>
        <dbReference type="SMART" id="SM00563"/>
    </source>
</evidence>
<comment type="pathway">
    <text evidence="1">Lipid metabolism.</text>
</comment>
<dbReference type="RefSeq" id="WP_002772501.1">
    <property type="nucleotide sequence ID" value="NZ_JQDG01000036.1"/>
</dbReference>
<dbReference type="Proteomes" id="UP000460298">
    <property type="component" value="Unassembled WGS sequence"/>
</dbReference>
<sequence>MNSIQSSTIDRAGERGETPAKIHRLAKKKHIRHDAEPGLHPGSSQLVRRSLDWFGRLYSKLFYKAEAYGLENIPTDGSVLVLAKHQRVDDIPLGLANALFRRRWNVWCVMKDSLAHPIFFNYFLKCGGIPLNRDEPRKSKKHLLHGRKVLHQGNMLVIFPEQTTVPYAMGRGRAGAFRFVAGKPEKPLPVLCLGMEYQPRGWFRRTKYVVRAGELKHFTADHDPEQFLHECMHEIASLTNLTYPFEKGEPSV</sequence>
<dbReference type="SUPFAM" id="SSF69593">
    <property type="entry name" value="Glycerol-3-phosphate (1)-acyltransferase"/>
    <property type="match status" value="1"/>
</dbReference>
<evidence type="ECO:0000313" key="7">
    <source>
        <dbReference type="EMBL" id="KAB2929010.1"/>
    </source>
</evidence>
<keyword evidence="4" id="KW-0443">Lipid metabolism</keyword>
<evidence type="ECO:0000256" key="2">
    <source>
        <dbReference type="ARBA" id="ARBA00022516"/>
    </source>
</evidence>
<dbReference type="AlphaFoldDB" id="A0A833GXA3"/>
<evidence type="ECO:0000256" key="3">
    <source>
        <dbReference type="ARBA" id="ARBA00022679"/>
    </source>
</evidence>
<keyword evidence="3 7" id="KW-0808">Transferase</keyword>